<organism evidence="1 2">
    <name type="scientific">Pyrobaculum oguniense (strain DSM 13380 / JCM 10595 / TE7)</name>
    <dbReference type="NCBI Taxonomy" id="698757"/>
    <lineage>
        <taxon>Archaea</taxon>
        <taxon>Thermoproteota</taxon>
        <taxon>Thermoprotei</taxon>
        <taxon>Thermoproteales</taxon>
        <taxon>Thermoproteaceae</taxon>
        <taxon>Pyrobaculum</taxon>
    </lineage>
</organism>
<dbReference type="EMBL" id="CP003316">
    <property type="protein sequence ID" value="AFA38459.1"/>
    <property type="molecule type" value="Genomic_DNA"/>
</dbReference>
<dbReference type="HOGENOM" id="CLU_2784258_0_0_2"/>
<keyword evidence="2" id="KW-1185">Reference proteome</keyword>
<dbReference type="eggNOG" id="arCOG09821">
    <property type="taxonomic scope" value="Archaea"/>
</dbReference>
<evidence type="ECO:0000313" key="2">
    <source>
        <dbReference type="Proteomes" id="UP000009062"/>
    </source>
</evidence>
<name>H6Q758_PYROT</name>
<gene>
    <name evidence="1" type="ordered locus">Pogu_0432</name>
</gene>
<sequence length="67" mass="7739">MQMPPGVRYKVFKTKKLAIYYLFDDTEIGQIPEKKVVRGGHEFYFFKDAVVIKPIKETSQAQEAPST</sequence>
<dbReference type="STRING" id="698757.Pogu_0432"/>
<dbReference type="AlphaFoldDB" id="H6Q758"/>
<reference evidence="1 2" key="1">
    <citation type="journal article" date="2012" name="Stand. Genomic Sci.">
        <title>Complete genome sequence of Pyrobaculum oguniense.</title>
        <authorList>
            <person name="Bernick D.L."/>
            <person name="Karplus K."/>
            <person name="Lui L.M."/>
            <person name="Coker J.K."/>
            <person name="Murphy J.N."/>
            <person name="Chan P.P."/>
            <person name="Cozen A.E."/>
            <person name="Lowe T.M."/>
        </authorList>
    </citation>
    <scope>NUCLEOTIDE SEQUENCE [LARGE SCALE GENOMIC DNA]</scope>
    <source>
        <strain evidence="1 2">TE7</strain>
    </source>
</reference>
<protein>
    <submittedName>
        <fullName evidence="1">Uncharacterized protein</fullName>
    </submittedName>
</protein>
<dbReference type="KEGG" id="pog:Pogu_0432"/>
<evidence type="ECO:0000313" key="1">
    <source>
        <dbReference type="EMBL" id="AFA38459.1"/>
    </source>
</evidence>
<accession>H6Q758</accession>
<proteinExistence type="predicted"/>
<dbReference type="Proteomes" id="UP000009062">
    <property type="component" value="Chromosome"/>
</dbReference>